<sequence>VPAIVTPVNERDIQTDSGVDWVPDPRESTLVQRTPPNSGTQKLIKKYETDRVHGETRIPLPTSIAPNRDRMEGSFARVAPVPGSSVYGNIYTPAAMIRRTRLGSCFRAQMEDRDIEVAEGAGSLHDFGADYPGVDDDTEAEFNLPDREDRDSEGDIEGEREGESDSGSSDFDSDQEKTMVVEDTETVIEVEEGERATVVEAEVPDDIVIVSGHHTHHTNHTHQTGVSVEDSEAEKEEGVGVDGDVVYSEDDSETEEESEADTVGQTEETVAANALDTVAAADTDPTVDIDEAPVQPRIKREAGQFVTVSGAATTLETADAHMPMLREGGHMVGTVKTEAGTSATEHGISSEESVSVSDLSPSGAFGHLTAVSQEDTHLATLSNPHPVPTEQEGAGLVSAASAAVDGGNNTAARLVPLVPPEGTTTAPGLSDLHSVIEAVNAGSDLYESLEVIMNLVPRDTLPSLASTGTQTAMHSVESTTVVAAEAVTTATATPMPMPATPTQESVREDQVQQLIEELRVTREEHSRELERERAREERERAEEVAAAQRHLNQSVQPLNDALTEMFTEKTAAESLRDETLAQLDTLRTAMQEAVTANEASAAQVAELTASLATAESLQSESETTISSLREELEGSATALTAARAEVVSTQTAREEEVSSHDAERTELMSRLRETESLLATVRQSLETAQDTVTGLQQERDMLTKGKGVVETELVSLQSQLATASDERDRDREVLQTLLDSVSEERDRGREALRSLTEERDSEIETLQETISTLRDSLSVAEAKGRDALAESEAHATSLHSKETELTKSIAAATEVRQQLAEAEASLETVRRELEVALGEVASLHAAREEAQSLYATQTAEVQSLRTQLGTVAAEREEERQARETSLAKLTADLSAAESRKREALSVERELDALRTQLETMSRERESERLDLEGRVTRRTAELEAAVKRERKTLAASQAQITALVTEKDTALDASVAEVQTLSNKVAESVAKVEALTAALTLSRTTSDSMRQQLVAAQGVVAGLEEERDTLTQAKGVVGRECLSLQTQLATASDERDREREALQTRFKTMSQERDSLLDTVAELTADLESARAGVQRLGEERDTLGSEVTALNTRLAAAEIDRATATAGKEEAAARLGVLETERDTLISERDSAQGALASAEGEVTAGREQRDTLTIRVDILATQLAAATTSRDTLTESLATSEGKVAEMERERDAALAEAESVREELASLQTKLDAEQSVYTASRAEIETLQSDMASAEEEREGEREPREREVQDASQTLLTAHEAIAARASALSDQLVEAQRHSEGVRQELLAAQAAVTSLTKERERQAGTLSDLTTRLKAAGEERDSLSYQLVSLRTSRETDLATHTTTVAALHRRLSNAGATLATVTANKEAAEARLGVLEIERDTLIGERDTLIGERESAHQAVASARREVTADRDQIDTLTESLAASEDKVAELERERAEAVSETETVREALAELQCQATALHHNKDTIASERDSLKAKVRDLAGALETATLQGRESLVEANALQAQIDTLTEQRDTLTRHLTEATAAQATLQTQVESLEAALSECHSVPLRTEGETQTHLSLFGLSERGTQSDCVMAEGEADGEIGTDSDAGTDGGAAAECVVSPVEDEDDTYTESERGDECGAEAQDSDLRREWGRLIAEYTPEEAYALLHERCMATLQEVTGHSASLPQSRPPAIPAAASSLPRSTPAHLHVQTVSAGTSYSPPPAGGGALSHTTWLPITLDTAPSPHVKIDALNEDRDVMTAHSNDLAAEEGVGGEGEAGSVGEMERDPGTETETQTESVIEARPLAVSTATSPMPPSTPVLTVSTATAYSPEPQGDPALSPLPATTLHTEWTEADTEAVTEADTTSTVDRASSLVMTRDVSLPTGVERGAATSLSVTVPLGTLTSPALSSVLDAVDVDVSDPAVESDAQPPEMDVEDEEMEGLPYDPDLDTAVTVLDVDAEEVTEGEAEADTADADEMEDGEETESLDDDPVSDRDLSESESESESHEESEPTDTAALPLYASTFEEVHDGDGDAVDRANELTQTYTLRLGTAMHIPVPPELATGTEAPVTPAEYTSDLIESHYASDGGGRGPGWEALAQISAKIVRFWKRSKNRRRVLTLVVTCVSNVPGEHVVKRAEVVHVGIGKATLNSQFESGQNILGHHVFEIVGRMMRHPDGINVFDADDVRFGYMTPEEVLPYTTAGVKNLRCRFRNRSPGVFYLLRIRYSDNGAREIVNFLVHTVATSVGAVTGDRGAAQYIVSAVFSDIKYTDPHTMRVVLLPCPEGHPVAGFFSEETTVTLVPPTGHPGVRAAEGEVHPALPEGIRLLEDLQEPYYQDLFPDLHGDLVISSRAFMDRLPASLVVEPHTGRICVEHCAGLVLRTDA</sequence>
<dbReference type="PANTHER" id="PTHR45615:SF40">
    <property type="entry name" value="MYOSIN HEAVY CHAIN, NON-MUSCLE"/>
    <property type="match status" value="1"/>
</dbReference>
<dbReference type="Proteomes" id="UP000265618">
    <property type="component" value="Unassembled WGS sequence"/>
</dbReference>
<feature type="region of interest" description="Disordered" evidence="2">
    <location>
        <begin position="1692"/>
        <end position="1713"/>
    </location>
</feature>
<feature type="compositionally biased region" description="Basic and acidic residues" evidence="2">
    <location>
        <begin position="2002"/>
        <end position="2020"/>
    </location>
</feature>
<comment type="caution">
    <text evidence="3">The sequence shown here is derived from an EMBL/GenBank/DDBJ whole genome shotgun (WGS) entry which is preliminary data.</text>
</comment>
<feature type="coiled-coil region" evidence="1">
    <location>
        <begin position="812"/>
        <end position="959"/>
    </location>
</feature>
<feature type="compositionally biased region" description="Acidic residues" evidence="2">
    <location>
        <begin position="1972"/>
        <end position="2001"/>
    </location>
</feature>
<feature type="coiled-coil region" evidence="1">
    <location>
        <begin position="671"/>
        <end position="698"/>
    </location>
</feature>
<feature type="non-terminal residue" evidence="3">
    <location>
        <position position="1"/>
    </location>
</feature>
<feature type="coiled-coil region" evidence="1">
    <location>
        <begin position="738"/>
        <end position="783"/>
    </location>
</feature>
<feature type="coiled-coil region" evidence="1">
    <location>
        <begin position="1526"/>
        <end position="1567"/>
    </location>
</feature>
<protein>
    <submittedName>
        <fullName evidence="3">Uncharacterized protein</fullName>
    </submittedName>
</protein>
<organism evidence="3 4">
    <name type="scientific">Kipferlia bialata</name>
    <dbReference type="NCBI Taxonomy" id="797122"/>
    <lineage>
        <taxon>Eukaryota</taxon>
        <taxon>Metamonada</taxon>
        <taxon>Carpediemonas-like organisms</taxon>
        <taxon>Kipferlia</taxon>
    </lineage>
</organism>
<dbReference type="PANTHER" id="PTHR45615">
    <property type="entry name" value="MYOSIN HEAVY CHAIN, NON-MUSCLE"/>
    <property type="match status" value="1"/>
</dbReference>
<dbReference type="Gene3D" id="1.10.287.1490">
    <property type="match status" value="3"/>
</dbReference>
<keyword evidence="4" id="KW-1185">Reference proteome</keyword>
<feature type="coiled-coil region" evidence="1">
    <location>
        <begin position="508"/>
        <end position="551"/>
    </location>
</feature>
<evidence type="ECO:0000256" key="1">
    <source>
        <dbReference type="SAM" id="Coils"/>
    </source>
</evidence>
<dbReference type="EMBL" id="BDIP01001173">
    <property type="protein sequence ID" value="GIQ83775.1"/>
    <property type="molecule type" value="Genomic_DNA"/>
</dbReference>
<proteinExistence type="predicted"/>
<feature type="region of interest" description="Disordered" evidence="2">
    <location>
        <begin position="1932"/>
        <end position="1958"/>
    </location>
</feature>
<evidence type="ECO:0000256" key="2">
    <source>
        <dbReference type="SAM" id="MobiDB-lite"/>
    </source>
</evidence>
<feature type="region of interest" description="Disordered" evidence="2">
    <location>
        <begin position="1250"/>
        <end position="1276"/>
    </location>
</feature>
<dbReference type="OrthoDB" id="10255512at2759"/>
<reference evidence="3 4" key="1">
    <citation type="journal article" date="2018" name="PLoS ONE">
        <title>The draft genome of Kipferlia bialata reveals reductive genome evolution in fornicate parasites.</title>
        <authorList>
            <person name="Tanifuji G."/>
            <person name="Takabayashi S."/>
            <person name="Kume K."/>
            <person name="Takagi M."/>
            <person name="Nakayama T."/>
            <person name="Kamikawa R."/>
            <person name="Inagaki Y."/>
            <person name="Hashimoto T."/>
        </authorList>
    </citation>
    <scope>NUCLEOTIDE SEQUENCE [LARGE SCALE GENOMIC DNA]</scope>
    <source>
        <strain evidence="3">NY0173</strain>
    </source>
</reference>
<feature type="region of interest" description="Disordered" evidence="2">
    <location>
        <begin position="1778"/>
        <end position="1807"/>
    </location>
</feature>
<feature type="coiled-coil region" evidence="1">
    <location>
        <begin position="1442"/>
        <end position="1479"/>
    </location>
</feature>
<evidence type="ECO:0000313" key="4">
    <source>
        <dbReference type="Proteomes" id="UP000265618"/>
    </source>
</evidence>
<accession>A0A9K3GIP8</accession>
<feature type="region of interest" description="Disordered" evidence="2">
    <location>
        <begin position="214"/>
        <end position="267"/>
    </location>
</feature>
<feature type="region of interest" description="Disordered" evidence="2">
    <location>
        <begin position="123"/>
        <end position="180"/>
    </location>
</feature>
<feature type="compositionally biased region" description="Basic and acidic residues" evidence="2">
    <location>
        <begin position="1263"/>
        <end position="1274"/>
    </location>
</feature>
<name>A0A9K3GIP8_9EUKA</name>
<feature type="compositionally biased region" description="Acidic residues" evidence="2">
    <location>
        <begin position="247"/>
        <end position="260"/>
    </location>
</feature>
<feature type="region of interest" description="Disordered" evidence="2">
    <location>
        <begin position="1190"/>
        <end position="1212"/>
    </location>
</feature>
<feature type="region of interest" description="Disordered" evidence="2">
    <location>
        <begin position="1972"/>
        <end position="2025"/>
    </location>
</feature>
<gene>
    <name evidence="3" type="ORF">KIPB_005146</name>
</gene>
<feature type="compositionally biased region" description="Low complexity" evidence="2">
    <location>
        <begin position="1704"/>
        <end position="1713"/>
    </location>
</feature>
<feature type="compositionally biased region" description="Low complexity" evidence="2">
    <location>
        <begin position="1932"/>
        <end position="1942"/>
    </location>
</feature>
<feature type="region of interest" description="Disordered" evidence="2">
    <location>
        <begin position="1633"/>
        <end position="1655"/>
    </location>
</feature>
<evidence type="ECO:0000313" key="3">
    <source>
        <dbReference type="EMBL" id="GIQ83775.1"/>
    </source>
</evidence>
<keyword evidence="1" id="KW-0175">Coiled coil</keyword>
<feature type="compositionally biased region" description="Polar residues" evidence="2">
    <location>
        <begin position="1190"/>
        <end position="1201"/>
    </location>
</feature>